<gene>
    <name evidence="7" type="ORF">PVAG01_04324</name>
</gene>
<proteinExistence type="inferred from homology"/>
<protein>
    <submittedName>
        <fullName evidence="7">Serine carboxypeptidase S28</fullName>
    </submittedName>
</protein>
<dbReference type="EMBL" id="JBFCZG010000003">
    <property type="protein sequence ID" value="KAL3425043.1"/>
    <property type="molecule type" value="Genomic_DNA"/>
</dbReference>
<sequence length="566" mass="63249">MRSSWAQSLVVLLSAQAAIAYSPKPFAIEKRINSKTISSRSLQPREELELTDLFPEYNISVPVDHFHNSSRYEPHSNGTFDLRYYFDATYYKAGGPVIVLQSGETSAVGRLGFLQKGLIHQLAQATNGIAVVLEHRYYGTSWPTSDLSTESLRFLTTEQALADEAYFAQNVVFPGLEDLDLTALTVPWIGYGGSYAGAFNAFLRVVYPDVFWGTISSSGVVEAIYDYWTYWEPVRWYAPQDCISNIQKLTNVVDNILLKLNSSSTTTELKSAFGLPNVTYDDDFANVLSYGISGWQSKNWDPALNSDDFDLFCSNITSTDIIWPADSSLTTTVKDLLTKGGYEAEIDNLTVPMLNYIGFLDDYVISGCESADQDECFTQHNLTAYEEDDLSATWRSWPYQYCTEWGYLQTGSGVPADQLPLLSRLIDLEYSSLICVGAFNITTPPDVEKVNKYGGFNISYPRLAMIDGEWDPWRPATAHASPFNETAVNRTDTASEPFVLIPGAVHHWDENGLFPNETVNTPPDFLPPPTVRDAQAQILAFVQEWLAEWEQYELASKTSAADEADL</sequence>
<keyword evidence="7" id="KW-0121">Carboxypeptidase</keyword>
<keyword evidence="5" id="KW-0325">Glycoprotein</keyword>
<comment type="caution">
    <text evidence="7">The sequence shown here is derived from an EMBL/GenBank/DDBJ whole genome shotgun (WGS) entry which is preliminary data.</text>
</comment>
<dbReference type="InterPro" id="IPR029058">
    <property type="entry name" value="AB_hydrolase_fold"/>
</dbReference>
<evidence type="ECO:0000313" key="7">
    <source>
        <dbReference type="EMBL" id="KAL3425043.1"/>
    </source>
</evidence>
<dbReference type="InterPro" id="IPR008758">
    <property type="entry name" value="Peptidase_S28"/>
</dbReference>
<evidence type="ECO:0000256" key="6">
    <source>
        <dbReference type="SAM" id="SignalP"/>
    </source>
</evidence>
<feature type="chain" id="PRO_5046696234" evidence="6">
    <location>
        <begin position="21"/>
        <end position="566"/>
    </location>
</feature>
<evidence type="ECO:0000256" key="3">
    <source>
        <dbReference type="ARBA" id="ARBA00022729"/>
    </source>
</evidence>
<feature type="signal peptide" evidence="6">
    <location>
        <begin position="1"/>
        <end position="20"/>
    </location>
</feature>
<keyword evidence="3 6" id="KW-0732">Signal</keyword>
<keyword evidence="2" id="KW-0645">Protease</keyword>
<dbReference type="GO" id="GO:0004180">
    <property type="term" value="F:carboxypeptidase activity"/>
    <property type="evidence" value="ECO:0007669"/>
    <property type="project" value="UniProtKB-KW"/>
</dbReference>
<dbReference type="Pfam" id="PF05577">
    <property type="entry name" value="Peptidase_S28"/>
    <property type="match status" value="2"/>
</dbReference>
<comment type="similarity">
    <text evidence="1">Belongs to the peptidase S28 family.</text>
</comment>
<evidence type="ECO:0000256" key="5">
    <source>
        <dbReference type="ARBA" id="ARBA00023180"/>
    </source>
</evidence>
<keyword evidence="4" id="KW-0378">Hydrolase</keyword>
<reference evidence="7 8" key="1">
    <citation type="submission" date="2024-06" db="EMBL/GenBank/DDBJ databases">
        <title>Complete genome of Phlyctema vagabunda strain 19-DSS-EL-015.</title>
        <authorList>
            <person name="Fiorenzani C."/>
        </authorList>
    </citation>
    <scope>NUCLEOTIDE SEQUENCE [LARGE SCALE GENOMIC DNA]</scope>
    <source>
        <strain evidence="7 8">19-DSS-EL-015</strain>
    </source>
</reference>
<evidence type="ECO:0000256" key="2">
    <source>
        <dbReference type="ARBA" id="ARBA00022670"/>
    </source>
</evidence>
<dbReference type="PANTHER" id="PTHR11010">
    <property type="entry name" value="PROTEASE S28 PRO-X CARBOXYPEPTIDASE-RELATED"/>
    <property type="match status" value="1"/>
</dbReference>
<evidence type="ECO:0000313" key="8">
    <source>
        <dbReference type="Proteomes" id="UP001629113"/>
    </source>
</evidence>
<dbReference type="Gene3D" id="3.40.50.1820">
    <property type="entry name" value="alpha/beta hydrolase"/>
    <property type="match status" value="2"/>
</dbReference>
<evidence type="ECO:0000256" key="4">
    <source>
        <dbReference type="ARBA" id="ARBA00022801"/>
    </source>
</evidence>
<dbReference type="Proteomes" id="UP001629113">
    <property type="component" value="Unassembled WGS sequence"/>
</dbReference>
<dbReference type="SUPFAM" id="SSF53474">
    <property type="entry name" value="alpha/beta-Hydrolases"/>
    <property type="match status" value="1"/>
</dbReference>
<name>A0ABR4PNV1_9HELO</name>
<dbReference type="PANTHER" id="PTHR11010:SF117">
    <property type="entry name" value="SERINE PROTEASE 16"/>
    <property type="match status" value="1"/>
</dbReference>
<organism evidence="7 8">
    <name type="scientific">Phlyctema vagabunda</name>
    <dbReference type="NCBI Taxonomy" id="108571"/>
    <lineage>
        <taxon>Eukaryota</taxon>
        <taxon>Fungi</taxon>
        <taxon>Dikarya</taxon>
        <taxon>Ascomycota</taxon>
        <taxon>Pezizomycotina</taxon>
        <taxon>Leotiomycetes</taxon>
        <taxon>Helotiales</taxon>
        <taxon>Dermateaceae</taxon>
        <taxon>Phlyctema</taxon>
    </lineage>
</organism>
<evidence type="ECO:0000256" key="1">
    <source>
        <dbReference type="ARBA" id="ARBA00011079"/>
    </source>
</evidence>
<keyword evidence="8" id="KW-1185">Reference proteome</keyword>
<accession>A0ABR4PNV1</accession>